<evidence type="ECO:0000259" key="5">
    <source>
        <dbReference type="Pfam" id="PF00135"/>
    </source>
</evidence>
<dbReference type="Gene3D" id="3.40.50.1820">
    <property type="entry name" value="alpha/beta hydrolase"/>
    <property type="match status" value="1"/>
</dbReference>
<evidence type="ECO:0000256" key="3">
    <source>
        <dbReference type="ARBA" id="ARBA00022801"/>
    </source>
</evidence>
<evidence type="ECO:0000256" key="2">
    <source>
        <dbReference type="ARBA" id="ARBA00022487"/>
    </source>
</evidence>
<dbReference type="AlphaFoldDB" id="A0A1Y1JWK0"/>
<name>A0A1Y1JWK0_PHOPY</name>
<reference evidence="6" key="1">
    <citation type="journal article" date="2016" name="Sci. Rep.">
        <title>Molecular characterization of firefly nuptial gifts: a multi-omics approach sheds light on postcopulatory sexual selection.</title>
        <authorList>
            <person name="Al-Wathiqui N."/>
            <person name="Fallon T.R."/>
            <person name="South A."/>
            <person name="Weng J.K."/>
            <person name="Lewis S.M."/>
        </authorList>
    </citation>
    <scope>NUCLEOTIDE SEQUENCE</scope>
</reference>
<dbReference type="InterPro" id="IPR029058">
    <property type="entry name" value="AB_hydrolase_fold"/>
</dbReference>
<evidence type="ECO:0000256" key="4">
    <source>
        <dbReference type="ARBA" id="ARBA00023180"/>
    </source>
</evidence>
<keyword evidence="2" id="KW-0719">Serine esterase</keyword>
<keyword evidence="3" id="KW-0378">Hydrolase</keyword>
<accession>A0A1Y1JWK0</accession>
<feature type="domain" description="Carboxylesterase type B" evidence="5">
    <location>
        <begin position="12"/>
        <end position="104"/>
    </location>
</feature>
<dbReference type="PANTHER" id="PTHR43142">
    <property type="entry name" value="CARBOXYLIC ESTER HYDROLASE"/>
    <property type="match status" value="1"/>
</dbReference>
<dbReference type="GO" id="GO:0052689">
    <property type="term" value="F:carboxylic ester hydrolase activity"/>
    <property type="evidence" value="ECO:0007669"/>
    <property type="project" value="UniProtKB-KW"/>
</dbReference>
<organism evidence="6">
    <name type="scientific">Photinus pyralis</name>
    <name type="common">Common eastern firefly</name>
    <name type="synonym">Lampyris pyralis</name>
    <dbReference type="NCBI Taxonomy" id="7054"/>
    <lineage>
        <taxon>Eukaryota</taxon>
        <taxon>Metazoa</taxon>
        <taxon>Ecdysozoa</taxon>
        <taxon>Arthropoda</taxon>
        <taxon>Hexapoda</taxon>
        <taxon>Insecta</taxon>
        <taxon>Pterygota</taxon>
        <taxon>Neoptera</taxon>
        <taxon>Endopterygota</taxon>
        <taxon>Coleoptera</taxon>
        <taxon>Polyphaga</taxon>
        <taxon>Elateriformia</taxon>
        <taxon>Elateroidea</taxon>
        <taxon>Lampyridae</taxon>
        <taxon>Lampyrinae</taxon>
        <taxon>Photinus</taxon>
    </lineage>
</organism>
<dbReference type="SUPFAM" id="SSF53474">
    <property type="entry name" value="alpha/beta-Hydrolases"/>
    <property type="match status" value="1"/>
</dbReference>
<keyword evidence="4" id="KW-0325">Glycoprotein</keyword>
<proteinExistence type="inferred from homology"/>
<dbReference type="Pfam" id="PF00135">
    <property type="entry name" value="COesterase"/>
    <property type="match status" value="1"/>
</dbReference>
<evidence type="ECO:0000313" key="6">
    <source>
        <dbReference type="EMBL" id="JAV53682.1"/>
    </source>
</evidence>
<dbReference type="InterPro" id="IPR002018">
    <property type="entry name" value="CarbesteraseB"/>
</dbReference>
<evidence type="ECO:0000256" key="1">
    <source>
        <dbReference type="ARBA" id="ARBA00005964"/>
    </source>
</evidence>
<dbReference type="EMBL" id="GEZM01098885">
    <property type="protein sequence ID" value="JAV53682.1"/>
    <property type="molecule type" value="Transcribed_RNA"/>
</dbReference>
<comment type="similarity">
    <text evidence="1">Belongs to the type-B carboxylesterase/lipase family.</text>
</comment>
<protein>
    <recommendedName>
        <fullName evidence="5">Carboxylesterase type B domain-containing protein</fullName>
    </recommendedName>
</protein>
<dbReference type="PANTHER" id="PTHR43142:SF1">
    <property type="entry name" value="CARBOXYLIC ESTER HYDROLASE"/>
    <property type="match status" value="1"/>
</dbReference>
<sequence length="114" mass="13311">MSSYRVCQKLHFFVGVCHADDLGYLFMNPATLPPPEHSTEMKTVKRFIKLWANFARTGNPNSKVTDSLISVLWKPVEKDRVHFLEIGENLTVGVNPDEDRIAFWWKLFRFAQRK</sequence>